<gene>
    <name evidence="17" type="ORF">ACFONA_17580</name>
</gene>
<evidence type="ECO:0000259" key="16">
    <source>
        <dbReference type="Pfam" id="PF07715"/>
    </source>
</evidence>
<dbReference type="InterPro" id="IPR039426">
    <property type="entry name" value="TonB-dep_rcpt-like"/>
</dbReference>
<evidence type="ECO:0000256" key="13">
    <source>
        <dbReference type="SAM" id="MobiDB-lite"/>
    </source>
</evidence>
<keyword evidence="7" id="KW-0406">Ion transport</keyword>
<comment type="subcellular location">
    <subcellularLocation>
        <location evidence="1 11">Cell outer membrane</location>
        <topology evidence="1 11">Multi-pass membrane protein</topology>
    </subcellularLocation>
</comment>
<evidence type="ECO:0000256" key="6">
    <source>
        <dbReference type="ARBA" id="ARBA00023004"/>
    </source>
</evidence>
<organism evidence="17 18">
    <name type="scientific">Sphingomonas hylomeconis</name>
    <dbReference type="NCBI Taxonomy" id="1395958"/>
    <lineage>
        <taxon>Bacteria</taxon>
        <taxon>Pseudomonadati</taxon>
        <taxon>Pseudomonadota</taxon>
        <taxon>Alphaproteobacteria</taxon>
        <taxon>Sphingomonadales</taxon>
        <taxon>Sphingomonadaceae</taxon>
        <taxon>Sphingomonas</taxon>
    </lineage>
</organism>
<keyword evidence="14" id="KW-0732">Signal</keyword>
<keyword evidence="17" id="KW-0675">Receptor</keyword>
<dbReference type="Proteomes" id="UP001595713">
    <property type="component" value="Unassembled WGS sequence"/>
</dbReference>
<dbReference type="EMBL" id="JBHRXP010000009">
    <property type="protein sequence ID" value="MFC3581984.1"/>
    <property type="molecule type" value="Genomic_DNA"/>
</dbReference>
<evidence type="ECO:0000256" key="3">
    <source>
        <dbReference type="ARBA" id="ARBA00022452"/>
    </source>
</evidence>
<dbReference type="Gene3D" id="2.40.170.20">
    <property type="entry name" value="TonB-dependent receptor, beta-barrel domain"/>
    <property type="match status" value="1"/>
</dbReference>
<dbReference type="InterPro" id="IPR036942">
    <property type="entry name" value="Beta-barrel_TonB_sf"/>
</dbReference>
<sequence length="966" mass="105782">MALHLHRKLALRLGASLVAITAVQFSAAAHAQGATAVPAGVDGAAPGQEPAEQDDKGLTDIVVTAQRREENLQDVPVTISHVSGAQMRAQGADTLKDIQQLVTGISIRENNDQRNVGFLIRGVGSNQSFIGIEPSAAINVDGEVQSRNSSLFGDINDLESIEVLKGPQGTLFGKNSVAGAMLVRTNRPKLGRREGRYDMNLEEGEGQLFGGVNASIMLNQPLSDSSALRLNAYGKKQQGWVPNVIKDGDNGGESSGYGGRVQYLKEFDGTSRLLARADYADLNFGPGIRVFLRRDDFVIGDAFGQIPQSVVDGLNLTPEQQANLLKTRLHELSNTPAGPNNNRTSASPGRDNGGQKSYGTSLEWSKDLANGYNLTTTLHARETDLYTNDSGIGVAVDIFPLNFAGTVDSTTFQHELRIASPIGETIDFVAGTYYQYSRVERDQRTLACQEPGLATSTVDANFNLLDCAGYAFGFDEVNPAVTGVGVQNGLSDLIYNREYRNNVITTHNAALFGQGNVHLHEKLTLVLGGRLTHENQNYKIDVRDDGVTNIDTRPTLLWINDPEGNRITIDGRRIFVRNPFFGQPTLDPAANLDIRSPATPFTTIGKSASDWAFSYKAALLFQPTRDLTFFANLSSGYKGAAWHSDSDITQARLDSKYPISPERSRNFELGARSEWFDRRLRVNFTYFKTDFHHYQERLRLLDYDLFPIVNGGLQNIANDPTASGQPINRFDIIDAGTLKTKGFDAEADWRVTNFLSLHGAWSHVDARFADTDVTIPCFGAATNCSDVINYGEFFDYTFPRRGRFFQLDGARLANAPVDTVVGDATVSFKVAGMPTFIRWNYRYRSAEFTNHGGEANNNENTTVPGVGIHNLFLGTSTADDRFTFGLSVKNLFSKHYYVLKTDYGDGLGSRAVGGDLAVVPELVGVAQAYPTYGATPDGRFFRQAAVQANVPRDFDRYVGLTFSAKF</sequence>
<evidence type="ECO:0000256" key="12">
    <source>
        <dbReference type="RuleBase" id="RU003357"/>
    </source>
</evidence>
<evidence type="ECO:0000256" key="7">
    <source>
        <dbReference type="ARBA" id="ARBA00023065"/>
    </source>
</evidence>
<feature type="region of interest" description="Disordered" evidence="13">
    <location>
        <begin position="332"/>
        <end position="360"/>
    </location>
</feature>
<dbReference type="Gene3D" id="2.170.130.10">
    <property type="entry name" value="TonB-dependent receptor, plug domain"/>
    <property type="match status" value="1"/>
</dbReference>
<comment type="similarity">
    <text evidence="11 12">Belongs to the TonB-dependent receptor family.</text>
</comment>
<keyword evidence="8 12" id="KW-0798">TonB box</keyword>
<feature type="compositionally biased region" description="Polar residues" evidence="13">
    <location>
        <begin position="332"/>
        <end position="347"/>
    </location>
</feature>
<keyword evidence="9 11" id="KW-0472">Membrane</keyword>
<feature type="domain" description="TonB-dependent receptor plug" evidence="16">
    <location>
        <begin position="72"/>
        <end position="180"/>
    </location>
</feature>
<comment type="caution">
    <text evidence="17">The sequence shown here is derived from an EMBL/GenBank/DDBJ whole genome shotgun (WGS) entry which is preliminary data.</text>
</comment>
<evidence type="ECO:0000259" key="15">
    <source>
        <dbReference type="Pfam" id="PF00593"/>
    </source>
</evidence>
<evidence type="ECO:0000256" key="4">
    <source>
        <dbReference type="ARBA" id="ARBA00022496"/>
    </source>
</evidence>
<dbReference type="RefSeq" id="WP_261294589.1">
    <property type="nucleotide sequence ID" value="NZ_JANQBK010000008.1"/>
</dbReference>
<dbReference type="SUPFAM" id="SSF56935">
    <property type="entry name" value="Porins"/>
    <property type="match status" value="1"/>
</dbReference>
<proteinExistence type="inferred from homology"/>
<evidence type="ECO:0000256" key="2">
    <source>
        <dbReference type="ARBA" id="ARBA00022448"/>
    </source>
</evidence>
<evidence type="ECO:0000256" key="5">
    <source>
        <dbReference type="ARBA" id="ARBA00022692"/>
    </source>
</evidence>
<dbReference type="PROSITE" id="PS52016">
    <property type="entry name" value="TONB_DEPENDENT_REC_3"/>
    <property type="match status" value="1"/>
</dbReference>
<evidence type="ECO:0000256" key="14">
    <source>
        <dbReference type="SAM" id="SignalP"/>
    </source>
</evidence>
<evidence type="ECO:0000313" key="18">
    <source>
        <dbReference type="Proteomes" id="UP001595713"/>
    </source>
</evidence>
<protein>
    <submittedName>
        <fullName evidence="17">TonB-dependent receptor</fullName>
    </submittedName>
</protein>
<dbReference type="PANTHER" id="PTHR32552">
    <property type="entry name" value="FERRICHROME IRON RECEPTOR-RELATED"/>
    <property type="match status" value="1"/>
</dbReference>
<dbReference type="PANTHER" id="PTHR32552:SF81">
    <property type="entry name" value="TONB-DEPENDENT OUTER MEMBRANE RECEPTOR"/>
    <property type="match status" value="1"/>
</dbReference>
<keyword evidence="18" id="KW-1185">Reference proteome</keyword>
<dbReference type="InterPro" id="IPR012910">
    <property type="entry name" value="Plug_dom"/>
</dbReference>
<evidence type="ECO:0000256" key="9">
    <source>
        <dbReference type="ARBA" id="ARBA00023136"/>
    </source>
</evidence>
<name>A0ABV7SY85_9SPHN</name>
<reference evidence="18" key="1">
    <citation type="journal article" date="2019" name="Int. J. Syst. Evol. Microbiol.">
        <title>The Global Catalogue of Microorganisms (GCM) 10K type strain sequencing project: providing services to taxonomists for standard genome sequencing and annotation.</title>
        <authorList>
            <consortium name="The Broad Institute Genomics Platform"/>
            <consortium name="The Broad Institute Genome Sequencing Center for Infectious Disease"/>
            <person name="Wu L."/>
            <person name="Ma J."/>
        </authorList>
    </citation>
    <scope>NUCLEOTIDE SEQUENCE [LARGE SCALE GENOMIC DNA]</scope>
    <source>
        <strain evidence="18">KCTC 42739</strain>
    </source>
</reference>
<dbReference type="Pfam" id="PF07715">
    <property type="entry name" value="Plug"/>
    <property type="match status" value="1"/>
</dbReference>
<keyword evidence="4" id="KW-0410">Iron transport</keyword>
<keyword evidence="3 11" id="KW-1134">Transmembrane beta strand</keyword>
<evidence type="ECO:0000256" key="1">
    <source>
        <dbReference type="ARBA" id="ARBA00004571"/>
    </source>
</evidence>
<evidence type="ECO:0000256" key="10">
    <source>
        <dbReference type="ARBA" id="ARBA00023237"/>
    </source>
</evidence>
<feature type="signal peptide" evidence="14">
    <location>
        <begin position="1"/>
        <end position="31"/>
    </location>
</feature>
<keyword evidence="2 11" id="KW-0813">Transport</keyword>
<dbReference type="Pfam" id="PF00593">
    <property type="entry name" value="TonB_dep_Rec_b-barrel"/>
    <property type="match status" value="1"/>
</dbReference>
<dbReference type="InterPro" id="IPR037066">
    <property type="entry name" value="Plug_dom_sf"/>
</dbReference>
<keyword evidence="6" id="KW-0408">Iron</keyword>
<feature type="domain" description="TonB-dependent receptor-like beta-barrel" evidence="15">
    <location>
        <begin position="330"/>
        <end position="891"/>
    </location>
</feature>
<feature type="chain" id="PRO_5045141040" evidence="14">
    <location>
        <begin position="32"/>
        <end position="966"/>
    </location>
</feature>
<keyword evidence="10 11" id="KW-0998">Cell outer membrane</keyword>
<evidence type="ECO:0000256" key="8">
    <source>
        <dbReference type="ARBA" id="ARBA00023077"/>
    </source>
</evidence>
<accession>A0ABV7SY85</accession>
<keyword evidence="5 11" id="KW-0812">Transmembrane</keyword>
<dbReference type="InterPro" id="IPR000531">
    <property type="entry name" value="Beta-barrel_TonB"/>
</dbReference>
<evidence type="ECO:0000256" key="11">
    <source>
        <dbReference type="PROSITE-ProRule" id="PRU01360"/>
    </source>
</evidence>
<evidence type="ECO:0000313" key="17">
    <source>
        <dbReference type="EMBL" id="MFC3581984.1"/>
    </source>
</evidence>